<reference evidence="3 4" key="1">
    <citation type="journal article" date="2019" name="Sci. Rep.">
        <title>Orb-weaving spider Araneus ventricosus genome elucidates the spidroin gene catalogue.</title>
        <authorList>
            <person name="Kono N."/>
            <person name="Nakamura H."/>
            <person name="Ohtoshi R."/>
            <person name="Moran D.A.P."/>
            <person name="Shinohara A."/>
            <person name="Yoshida Y."/>
            <person name="Fujiwara M."/>
            <person name="Mori M."/>
            <person name="Tomita M."/>
            <person name="Arakawa K."/>
        </authorList>
    </citation>
    <scope>NUCLEOTIDE SEQUENCE [LARGE SCALE GENOMIC DNA]</scope>
</reference>
<gene>
    <name evidence="3" type="ORF">AVEN_142532_1</name>
</gene>
<feature type="domain" description="Tc1-like transposase DDE" evidence="2">
    <location>
        <begin position="157"/>
        <end position="300"/>
    </location>
</feature>
<feature type="transmembrane region" description="Helical" evidence="1">
    <location>
        <begin position="12"/>
        <end position="33"/>
    </location>
</feature>
<dbReference type="GO" id="GO:0003676">
    <property type="term" value="F:nucleic acid binding"/>
    <property type="evidence" value="ECO:0007669"/>
    <property type="project" value="InterPro"/>
</dbReference>
<sequence length="403" mass="45308">MVSTKVCGAKCSVCTLIMSLFGAVMLGILGALFRIRGAAFVEDLGFEEVDENFVSKMNARDQNASRRRRSGCRRITTTIDDCYLLQYARRRRTLTSRLLASQISAAAGRPISRQTVLSRTVLTTTCCLCALVPRARQSAIALGPRTSQLTPEQWDHVLFTDESRFNIQNYSRRGMIWREPGTRYRAPNIVERDHYRGGGLLVWAVIATNGRTDLYVFAGGSVTAVRYREEILHPLVRPFIVAMSTDAIFMDDNARPHRARLVRSYLESETIPQMAWPARSPDLNPIEHVWDMLGRRVAGRSVPPGTLHELQQALLGMGITATTSDQRHYCQHVLPLSSMHFSYRVSYPVFSVWFPLHILPTNLDSRAATAAIYVFCLSLLYCLTCGLVMSHLPPVQLSRVSIK</sequence>
<dbReference type="OrthoDB" id="6469289at2759"/>
<evidence type="ECO:0000256" key="1">
    <source>
        <dbReference type="SAM" id="Phobius"/>
    </source>
</evidence>
<dbReference type="PANTHER" id="PTHR23022:SF135">
    <property type="entry name" value="SI:DKEY-77F5.3"/>
    <property type="match status" value="1"/>
</dbReference>
<dbReference type="InterPro" id="IPR038717">
    <property type="entry name" value="Tc1-like_DDE_dom"/>
</dbReference>
<dbReference type="InterPro" id="IPR036397">
    <property type="entry name" value="RNaseH_sf"/>
</dbReference>
<dbReference type="Proteomes" id="UP000499080">
    <property type="component" value="Unassembled WGS sequence"/>
</dbReference>
<accession>A0A4Y2CGB0</accession>
<organism evidence="3 4">
    <name type="scientific">Araneus ventricosus</name>
    <name type="common">Orbweaver spider</name>
    <name type="synonym">Epeira ventricosa</name>
    <dbReference type="NCBI Taxonomy" id="182803"/>
    <lineage>
        <taxon>Eukaryota</taxon>
        <taxon>Metazoa</taxon>
        <taxon>Ecdysozoa</taxon>
        <taxon>Arthropoda</taxon>
        <taxon>Chelicerata</taxon>
        <taxon>Arachnida</taxon>
        <taxon>Araneae</taxon>
        <taxon>Araneomorphae</taxon>
        <taxon>Entelegynae</taxon>
        <taxon>Araneoidea</taxon>
        <taxon>Araneidae</taxon>
        <taxon>Araneus</taxon>
    </lineage>
</organism>
<keyword evidence="4" id="KW-1185">Reference proteome</keyword>
<dbReference type="EMBL" id="BGPR01000189">
    <property type="protein sequence ID" value="GBM03239.1"/>
    <property type="molecule type" value="Genomic_DNA"/>
</dbReference>
<dbReference type="InterPro" id="IPR052338">
    <property type="entry name" value="Transposase_5"/>
</dbReference>
<evidence type="ECO:0000313" key="4">
    <source>
        <dbReference type="Proteomes" id="UP000499080"/>
    </source>
</evidence>
<evidence type="ECO:0000259" key="2">
    <source>
        <dbReference type="Pfam" id="PF13358"/>
    </source>
</evidence>
<keyword evidence="1" id="KW-1133">Transmembrane helix</keyword>
<keyword evidence="1" id="KW-0472">Membrane</keyword>
<dbReference type="PANTHER" id="PTHR23022">
    <property type="entry name" value="TRANSPOSABLE ELEMENT-RELATED"/>
    <property type="match status" value="1"/>
</dbReference>
<name>A0A4Y2CGB0_ARAVE</name>
<proteinExistence type="predicted"/>
<protein>
    <recommendedName>
        <fullName evidence="2">Tc1-like transposase DDE domain-containing protein</fullName>
    </recommendedName>
</protein>
<keyword evidence="1" id="KW-0812">Transmembrane</keyword>
<dbReference type="AlphaFoldDB" id="A0A4Y2CGB0"/>
<dbReference type="Gene3D" id="3.30.420.10">
    <property type="entry name" value="Ribonuclease H-like superfamily/Ribonuclease H"/>
    <property type="match status" value="1"/>
</dbReference>
<evidence type="ECO:0000313" key="3">
    <source>
        <dbReference type="EMBL" id="GBM03239.1"/>
    </source>
</evidence>
<dbReference type="Pfam" id="PF13358">
    <property type="entry name" value="DDE_3"/>
    <property type="match status" value="1"/>
</dbReference>
<comment type="caution">
    <text evidence="3">The sequence shown here is derived from an EMBL/GenBank/DDBJ whole genome shotgun (WGS) entry which is preliminary data.</text>
</comment>
<feature type="transmembrane region" description="Helical" evidence="1">
    <location>
        <begin position="370"/>
        <end position="389"/>
    </location>
</feature>